<sequence length="123" mass="14123">MVPSQIPVKRCARTSRRLLGSGGKCHTATPTVVRISVFHWRWCCRQILEHRLMCHLTAARRLLNAFMVNVDFTDSVEALGDCFLDKPTSNCRRVRAHHEGQETMRLRRMRSSDRSCGTSRLLA</sequence>
<dbReference type="Proteomes" id="UP000784294">
    <property type="component" value="Unassembled WGS sequence"/>
</dbReference>
<gene>
    <name evidence="1" type="ORF">PXEA_LOCUS11558</name>
</gene>
<comment type="caution">
    <text evidence="1">The sequence shown here is derived from an EMBL/GenBank/DDBJ whole genome shotgun (WGS) entry which is preliminary data.</text>
</comment>
<dbReference type="AlphaFoldDB" id="A0A3S5A968"/>
<accession>A0A3S5A968</accession>
<keyword evidence="2" id="KW-1185">Reference proteome</keyword>
<organism evidence="1 2">
    <name type="scientific">Protopolystoma xenopodis</name>
    <dbReference type="NCBI Taxonomy" id="117903"/>
    <lineage>
        <taxon>Eukaryota</taxon>
        <taxon>Metazoa</taxon>
        <taxon>Spiralia</taxon>
        <taxon>Lophotrochozoa</taxon>
        <taxon>Platyhelminthes</taxon>
        <taxon>Monogenea</taxon>
        <taxon>Polyopisthocotylea</taxon>
        <taxon>Polystomatidea</taxon>
        <taxon>Polystomatidae</taxon>
        <taxon>Protopolystoma</taxon>
    </lineage>
</organism>
<protein>
    <submittedName>
        <fullName evidence="1">Uncharacterized protein</fullName>
    </submittedName>
</protein>
<name>A0A3S5A968_9PLAT</name>
<evidence type="ECO:0000313" key="1">
    <source>
        <dbReference type="EMBL" id="VEL18118.1"/>
    </source>
</evidence>
<reference evidence="1" key="1">
    <citation type="submission" date="2018-11" db="EMBL/GenBank/DDBJ databases">
        <authorList>
            <consortium name="Pathogen Informatics"/>
        </authorList>
    </citation>
    <scope>NUCLEOTIDE SEQUENCE</scope>
</reference>
<evidence type="ECO:0000313" key="2">
    <source>
        <dbReference type="Proteomes" id="UP000784294"/>
    </source>
</evidence>
<dbReference type="EMBL" id="CAAALY010035710">
    <property type="protein sequence ID" value="VEL18118.1"/>
    <property type="molecule type" value="Genomic_DNA"/>
</dbReference>
<proteinExistence type="predicted"/>